<comment type="caution">
    <text evidence="3">The sequence shown here is derived from an EMBL/GenBank/DDBJ whole genome shotgun (WGS) entry which is preliminary data.</text>
</comment>
<keyword evidence="1" id="KW-0175">Coiled coil</keyword>
<organism evidence="3 4">
    <name type="scientific">Pristionchus entomophagus</name>
    <dbReference type="NCBI Taxonomy" id="358040"/>
    <lineage>
        <taxon>Eukaryota</taxon>
        <taxon>Metazoa</taxon>
        <taxon>Ecdysozoa</taxon>
        <taxon>Nematoda</taxon>
        <taxon>Chromadorea</taxon>
        <taxon>Rhabditida</taxon>
        <taxon>Rhabditina</taxon>
        <taxon>Diplogasteromorpha</taxon>
        <taxon>Diplogasteroidea</taxon>
        <taxon>Neodiplogasteridae</taxon>
        <taxon>Pristionchus</taxon>
    </lineage>
</organism>
<reference evidence="3" key="1">
    <citation type="submission" date="2023-10" db="EMBL/GenBank/DDBJ databases">
        <title>Genome assembly of Pristionchus species.</title>
        <authorList>
            <person name="Yoshida K."/>
            <person name="Sommer R.J."/>
        </authorList>
    </citation>
    <scope>NUCLEOTIDE SEQUENCE</scope>
    <source>
        <strain evidence="3">RS0144</strain>
    </source>
</reference>
<evidence type="ECO:0000313" key="3">
    <source>
        <dbReference type="EMBL" id="GMT05333.1"/>
    </source>
</evidence>
<protein>
    <submittedName>
        <fullName evidence="3">Uncharacterized protein</fullName>
    </submittedName>
</protein>
<accession>A0AAV5UGC4</accession>
<keyword evidence="4" id="KW-1185">Reference proteome</keyword>
<feature type="region of interest" description="Disordered" evidence="2">
    <location>
        <begin position="1"/>
        <end position="66"/>
    </location>
</feature>
<sequence>MSTHDEDEEQRLLDMHDNPIDIEQQIDEDELMGDNAESSQPDASEAAMLEAANHPGAAPSLATDDREQLVRPIEELEASLVTSERRLAEIADERDKFERECNQSNAELRRLQKGYDEKDMKAAAAEMRRSTAQAALFHAFKGDDTRRARQWRTELLADEPARVPLDAGSVLHPDHQCEDCGQRAAADLFKEPRMKETLKGAQ</sequence>
<dbReference type="EMBL" id="BTSX01000006">
    <property type="protein sequence ID" value="GMT05333.1"/>
    <property type="molecule type" value="Genomic_DNA"/>
</dbReference>
<proteinExistence type="predicted"/>
<feature type="coiled-coil region" evidence="1">
    <location>
        <begin position="73"/>
        <end position="114"/>
    </location>
</feature>
<name>A0AAV5UGC4_9BILA</name>
<evidence type="ECO:0000256" key="1">
    <source>
        <dbReference type="SAM" id="Coils"/>
    </source>
</evidence>
<evidence type="ECO:0000313" key="4">
    <source>
        <dbReference type="Proteomes" id="UP001432027"/>
    </source>
</evidence>
<dbReference type="Proteomes" id="UP001432027">
    <property type="component" value="Unassembled WGS sequence"/>
</dbReference>
<feature type="non-terminal residue" evidence="3">
    <location>
        <position position="202"/>
    </location>
</feature>
<dbReference type="AlphaFoldDB" id="A0AAV5UGC4"/>
<gene>
    <name evidence="3" type="ORF">PENTCL1PPCAC_27507</name>
</gene>
<feature type="compositionally biased region" description="Basic and acidic residues" evidence="2">
    <location>
        <begin position="10"/>
        <end position="19"/>
    </location>
</feature>
<evidence type="ECO:0000256" key="2">
    <source>
        <dbReference type="SAM" id="MobiDB-lite"/>
    </source>
</evidence>